<name>A0ABQ9H930_9NEOP</name>
<evidence type="ECO:0000313" key="1">
    <source>
        <dbReference type="EMBL" id="KAJ8880792.1"/>
    </source>
</evidence>
<evidence type="ECO:0000313" key="2">
    <source>
        <dbReference type="Proteomes" id="UP001159363"/>
    </source>
</evidence>
<comment type="caution">
    <text evidence="1">The sequence shown here is derived from an EMBL/GenBank/DDBJ whole genome shotgun (WGS) entry which is preliminary data.</text>
</comment>
<reference evidence="1 2" key="1">
    <citation type="submission" date="2023-02" db="EMBL/GenBank/DDBJ databases">
        <title>LHISI_Scaffold_Assembly.</title>
        <authorList>
            <person name="Stuart O.P."/>
            <person name="Cleave R."/>
            <person name="Magrath M.J.L."/>
            <person name="Mikheyev A.S."/>
        </authorList>
    </citation>
    <scope>NUCLEOTIDE SEQUENCE [LARGE SCALE GENOMIC DNA]</scope>
    <source>
        <strain evidence="1">Daus_M_001</strain>
        <tissue evidence="1">Leg muscle</tissue>
    </source>
</reference>
<gene>
    <name evidence="1" type="ORF">PR048_017263</name>
</gene>
<protein>
    <submittedName>
        <fullName evidence="1">Uncharacterized protein</fullName>
    </submittedName>
</protein>
<sequence>MLAYARVSRVAVLSRRGSVVSEARGSRSCCVLPDVRQMRRPKCENMCSRPSTRERYRQEKGKSPLASEVVLRGTKTQLAYRMFSVVVATRIRYTSAELTGMYLVYGDVAERHTARTRPQYVSQEAGTTFLHLAVAGQRLRGAGTVAKRKHDYARGRRLRTT</sequence>
<organism evidence="1 2">
    <name type="scientific">Dryococelus australis</name>
    <dbReference type="NCBI Taxonomy" id="614101"/>
    <lineage>
        <taxon>Eukaryota</taxon>
        <taxon>Metazoa</taxon>
        <taxon>Ecdysozoa</taxon>
        <taxon>Arthropoda</taxon>
        <taxon>Hexapoda</taxon>
        <taxon>Insecta</taxon>
        <taxon>Pterygota</taxon>
        <taxon>Neoptera</taxon>
        <taxon>Polyneoptera</taxon>
        <taxon>Phasmatodea</taxon>
        <taxon>Verophasmatodea</taxon>
        <taxon>Anareolatae</taxon>
        <taxon>Phasmatidae</taxon>
        <taxon>Eurycanthinae</taxon>
        <taxon>Dryococelus</taxon>
    </lineage>
</organism>
<accession>A0ABQ9H930</accession>
<dbReference type="EMBL" id="JARBHB010000006">
    <property type="protein sequence ID" value="KAJ8880792.1"/>
    <property type="molecule type" value="Genomic_DNA"/>
</dbReference>
<proteinExistence type="predicted"/>
<dbReference type="Proteomes" id="UP001159363">
    <property type="component" value="Chromosome 5"/>
</dbReference>
<keyword evidence="2" id="KW-1185">Reference proteome</keyword>